<dbReference type="InterPro" id="IPR056173">
    <property type="entry name" value="Sec20_C"/>
</dbReference>
<feature type="domain" description="Sec20 C-terminal" evidence="11">
    <location>
        <begin position="63"/>
        <end position="149"/>
    </location>
</feature>
<comment type="subcellular location">
    <subcellularLocation>
        <location evidence="1">Endoplasmic reticulum membrane</location>
        <topology evidence="1">Single-pass type IV membrane protein</topology>
    </subcellularLocation>
</comment>
<dbReference type="Pfam" id="PF03908">
    <property type="entry name" value="Sec20"/>
    <property type="match status" value="1"/>
</dbReference>
<sequence length="167" mass="19639">MNCRCPELQEPIKNMAYRRLKEKQLNDEKEKRKELFSMQNQSVFEERQKQRQRDTLRGNVMKATESLGSLVSKMGEQVQRSEATTTTLIQSSDVLKTTHGQYDNINATIKTGSKIISKYGRREFTDRILIGLALFVYFGVIFYILRKRLPLMTYLFPNFIRYFFGSN</sequence>
<evidence type="ECO:0000259" key="11">
    <source>
        <dbReference type="Pfam" id="PF03908"/>
    </source>
</evidence>
<dbReference type="GO" id="GO:0031201">
    <property type="term" value="C:SNARE complex"/>
    <property type="evidence" value="ECO:0007669"/>
    <property type="project" value="TreeGrafter"/>
</dbReference>
<evidence type="ECO:0000313" key="12">
    <source>
        <dbReference type="Proteomes" id="UP000887577"/>
    </source>
</evidence>
<dbReference type="GO" id="GO:0005484">
    <property type="term" value="F:SNAP receptor activity"/>
    <property type="evidence" value="ECO:0007669"/>
    <property type="project" value="InterPro"/>
</dbReference>
<dbReference type="Proteomes" id="UP000887577">
    <property type="component" value="Unplaced"/>
</dbReference>
<comment type="similarity">
    <text evidence="9">Belongs to the SEC20 family.</text>
</comment>
<keyword evidence="12" id="KW-1185">Reference proteome</keyword>
<keyword evidence="2" id="KW-0813">Transport</keyword>
<keyword evidence="5" id="KW-0931">ER-Golgi transport</keyword>
<dbReference type="AlphaFoldDB" id="A0A914Z072"/>
<organism evidence="12 13">
    <name type="scientific">Panagrolaimus superbus</name>
    <dbReference type="NCBI Taxonomy" id="310955"/>
    <lineage>
        <taxon>Eukaryota</taxon>
        <taxon>Metazoa</taxon>
        <taxon>Ecdysozoa</taxon>
        <taxon>Nematoda</taxon>
        <taxon>Chromadorea</taxon>
        <taxon>Rhabditida</taxon>
        <taxon>Tylenchina</taxon>
        <taxon>Panagrolaimomorpha</taxon>
        <taxon>Panagrolaimoidea</taxon>
        <taxon>Panagrolaimidae</taxon>
        <taxon>Panagrolaimus</taxon>
    </lineage>
</organism>
<keyword evidence="3 10" id="KW-0812">Transmembrane</keyword>
<dbReference type="GO" id="GO:0006890">
    <property type="term" value="P:retrograde vesicle-mediated transport, Golgi to endoplasmic reticulum"/>
    <property type="evidence" value="ECO:0007669"/>
    <property type="project" value="InterPro"/>
</dbReference>
<evidence type="ECO:0000313" key="13">
    <source>
        <dbReference type="WBParaSite" id="PSU_v2.g3679.t1"/>
    </source>
</evidence>
<protein>
    <submittedName>
        <fullName evidence="13">Sec20</fullName>
    </submittedName>
</protein>
<evidence type="ECO:0000256" key="4">
    <source>
        <dbReference type="ARBA" id="ARBA00022824"/>
    </source>
</evidence>
<evidence type="ECO:0000256" key="1">
    <source>
        <dbReference type="ARBA" id="ARBA00004163"/>
    </source>
</evidence>
<accession>A0A914Z072</accession>
<evidence type="ECO:0000256" key="10">
    <source>
        <dbReference type="SAM" id="Phobius"/>
    </source>
</evidence>
<keyword evidence="6 10" id="KW-1133">Transmembrane helix</keyword>
<evidence type="ECO:0000256" key="7">
    <source>
        <dbReference type="ARBA" id="ARBA00023054"/>
    </source>
</evidence>
<evidence type="ECO:0000256" key="6">
    <source>
        <dbReference type="ARBA" id="ARBA00022989"/>
    </source>
</evidence>
<evidence type="ECO:0000256" key="5">
    <source>
        <dbReference type="ARBA" id="ARBA00022892"/>
    </source>
</evidence>
<dbReference type="InterPro" id="IPR005606">
    <property type="entry name" value="Sec20"/>
</dbReference>
<dbReference type="GO" id="GO:0005789">
    <property type="term" value="C:endoplasmic reticulum membrane"/>
    <property type="evidence" value="ECO:0007669"/>
    <property type="project" value="UniProtKB-SubCell"/>
</dbReference>
<evidence type="ECO:0000256" key="3">
    <source>
        <dbReference type="ARBA" id="ARBA00022692"/>
    </source>
</evidence>
<dbReference type="PANTHER" id="PTHR12825">
    <property type="entry name" value="BNIP1-RELATED"/>
    <property type="match status" value="1"/>
</dbReference>
<dbReference type="PANTHER" id="PTHR12825:SF0">
    <property type="entry name" value="VESICLE TRANSPORT PROTEIN SEC20"/>
    <property type="match status" value="1"/>
</dbReference>
<dbReference type="WBParaSite" id="PSU_v2.g3679.t1">
    <property type="protein sequence ID" value="PSU_v2.g3679.t1"/>
    <property type="gene ID" value="PSU_v2.g3679"/>
</dbReference>
<keyword evidence="8 10" id="KW-0472">Membrane</keyword>
<evidence type="ECO:0000256" key="9">
    <source>
        <dbReference type="ARBA" id="ARBA00037934"/>
    </source>
</evidence>
<keyword evidence="4" id="KW-0256">Endoplasmic reticulum</keyword>
<evidence type="ECO:0000256" key="8">
    <source>
        <dbReference type="ARBA" id="ARBA00023136"/>
    </source>
</evidence>
<evidence type="ECO:0000256" key="2">
    <source>
        <dbReference type="ARBA" id="ARBA00022448"/>
    </source>
</evidence>
<proteinExistence type="inferred from homology"/>
<reference evidence="13" key="1">
    <citation type="submission" date="2022-11" db="UniProtKB">
        <authorList>
            <consortium name="WormBaseParasite"/>
        </authorList>
    </citation>
    <scope>IDENTIFICATION</scope>
</reference>
<feature type="transmembrane region" description="Helical" evidence="10">
    <location>
        <begin position="128"/>
        <end position="145"/>
    </location>
</feature>
<keyword evidence="7" id="KW-0175">Coiled coil</keyword>
<name>A0A914Z072_9BILA</name>